<evidence type="ECO:0000313" key="1">
    <source>
        <dbReference type="EMBL" id="KAG1806195.1"/>
    </source>
</evidence>
<gene>
    <name evidence="1" type="ORF">BJ212DRAFT_1303712</name>
</gene>
<organism evidence="1 2">
    <name type="scientific">Suillus subaureus</name>
    <dbReference type="NCBI Taxonomy" id="48587"/>
    <lineage>
        <taxon>Eukaryota</taxon>
        <taxon>Fungi</taxon>
        <taxon>Dikarya</taxon>
        <taxon>Basidiomycota</taxon>
        <taxon>Agaricomycotina</taxon>
        <taxon>Agaricomycetes</taxon>
        <taxon>Agaricomycetidae</taxon>
        <taxon>Boletales</taxon>
        <taxon>Suillineae</taxon>
        <taxon>Suillaceae</taxon>
        <taxon>Suillus</taxon>
    </lineage>
</organism>
<evidence type="ECO:0000313" key="2">
    <source>
        <dbReference type="Proteomes" id="UP000807769"/>
    </source>
</evidence>
<comment type="caution">
    <text evidence="1">The sequence shown here is derived from an EMBL/GenBank/DDBJ whole genome shotgun (WGS) entry which is preliminary data.</text>
</comment>
<dbReference type="GeneID" id="64627481"/>
<protein>
    <submittedName>
        <fullName evidence="1">Uncharacterized protein</fullName>
    </submittedName>
</protein>
<dbReference type="EMBL" id="JABBWG010000047">
    <property type="protein sequence ID" value="KAG1806195.1"/>
    <property type="molecule type" value="Genomic_DNA"/>
</dbReference>
<sequence length="437" mass="48862">MLAFYLNLNGKHFQFSVGYENHLFNRLYGSWDSDNFSDILVAHTSRPVSEGELGHSMGLTNIHHLLIIIIAGTRERLQEVIWLITSTRVAKEKMVSISPNRFRDLWALMGPQATFQSYDQAEVMEILIGRKVHTIIMLGLREDRSFFYLLPAICPKEASLTSVIILPESECIQELKAQFDKKDLSAVIWSPDLHNQGACVLLVNCQSLENTSFWTFLEGAQGSLLRIIEYQCAIANLAALNLLAHFKLNPLTMQTPLSNNLEDPLSACLNRSLHDLTMGTELILVICPTKGPHPKAWDGDEPEAQLMGAGNVEQWLLKRAYITSCQICDVCEETLQPPDNAHRISSGNSSTGSIAPSTAIQISATIISQIVNQTLVTWAITYCHQSDILRGLSLFKDIVSGEEICRLCWMLDDVPYHGMAQCKSYQEIIFANAASHR</sequence>
<keyword evidence="2" id="KW-1185">Reference proteome</keyword>
<dbReference type="AlphaFoldDB" id="A0A9P7DYL1"/>
<proteinExistence type="predicted"/>
<accession>A0A9P7DYL1</accession>
<dbReference type="Proteomes" id="UP000807769">
    <property type="component" value="Unassembled WGS sequence"/>
</dbReference>
<name>A0A9P7DYL1_9AGAM</name>
<reference evidence="1" key="1">
    <citation type="journal article" date="2020" name="New Phytol.">
        <title>Comparative genomics reveals dynamic genome evolution in host specialist ectomycorrhizal fungi.</title>
        <authorList>
            <person name="Lofgren L.A."/>
            <person name="Nguyen N.H."/>
            <person name="Vilgalys R."/>
            <person name="Ruytinx J."/>
            <person name="Liao H.L."/>
            <person name="Branco S."/>
            <person name="Kuo A."/>
            <person name="LaButti K."/>
            <person name="Lipzen A."/>
            <person name="Andreopoulos W."/>
            <person name="Pangilinan J."/>
            <person name="Riley R."/>
            <person name="Hundley H."/>
            <person name="Na H."/>
            <person name="Barry K."/>
            <person name="Grigoriev I.V."/>
            <person name="Stajich J.E."/>
            <person name="Kennedy P.G."/>
        </authorList>
    </citation>
    <scope>NUCLEOTIDE SEQUENCE</scope>
    <source>
        <strain evidence="1">MN1</strain>
    </source>
</reference>
<dbReference type="OrthoDB" id="2679521at2759"/>
<dbReference type="RefSeq" id="XP_041187704.1">
    <property type="nucleotide sequence ID" value="XM_041333464.1"/>
</dbReference>